<evidence type="ECO:0000256" key="6">
    <source>
        <dbReference type="ARBA" id="ARBA00022989"/>
    </source>
</evidence>
<dbReference type="SUPFAM" id="SSF90123">
    <property type="entry name" value="ABC transporter transmembrane region"/>
    <property type="match status" value="2"/>
</dbReference>
<name>A0AAD6HL09_9EURO</name>
<dbReference type="GO" id="GO:0016887">
    <property type="term" value="F:ATP hydrolysis activity"/>
    <property type="evidence" value="ECO:0007669"/>
    <property type="project" value="InterPro"/>
</dbReference>
<evidence type="ECO:0000256" key="5">
    <source>
        <dbReference type="ARBA" id="ARBA00022840"/>
    </source>
</evidence>
<feature type="transmembrane region" description="Helical" evidence="9">
    <location>
        <begin position="43"/>
        <end position="63"/>
    </location>
</feature>
<dbReference type="PANTHER" id="PTHR24223:SF345">
    <property type="entry name" value="ABC MULTIDRUG TRANSPORTER (EUROFUNG)"/>
    <property type="match status" value="1"/>
</dbReference>
<keyword evidence="3 9" id="KW-0812">Transmembrane</keyword>
<dbReference type="SUPFAM" id="SSF52540">
    <property type="entry name" value="P-loop containing nucleoside triphosphate hydrolases"/>
    <property type="match status" value="2"/>
</dbReference>
<evidence type="ECO:0000313" key="13">
    <source>
        <dbReference type="Proteomes" id="UP001215712"/>
    </source>
</evidence>
<feature type="domain" description="ABC transmembrane type-1" evidence="11">
    <location>
        <begin position="245"/>
        <end position="520"/>
    </location>
</feature>
<dbReference type="InterPro" id="IPR050173">
    <property type="entry name" value="ABC_transporter_C-like"/>
</dbReference>
<dbReference type="InterPro" id="IPR036640">
    <property type="entry name" value="ABC1_TM_sf"/>
</dbReference>
<dbReference type="EMBL" id="JAQJAN010000008">
    <property type="protein sequence ID" value="KAJ5724827.1"/>
    <property type="molecule type" value="Genomic_DNA"/>
</dbReference>
<feature type="domain" description="ABC transporter" evidence="10">
    <location>
        <begin position="553"/>
        <end position="781"/>
    </location>
</feature>
<evidence type="ECO:0000256" key="4">
    <source>
        <dbReference type="ARBA" id="ARBA00022741"/>
    </source>
</evidence>
<evidence type="ECO:0000259" key="10">
    <source>
        <dbReference type="PROSITE" id="PS50893"/>
    </source>
</evidence>
<dbReference type="Pfam" id="PF00005">
    <property type="entry name" value="ABC_tran"/>
    <property type="match status" value="2"/>
</dbReference>
<reference evidence="12" key="2">
    <citation type="submission" date="2023-01" db="EMBL/GenBank/DDBJ databases">
        <authorList>
            <person name="Petersen C."/>
        </authorList>
    </citation>
    <scope>NUCLEOTIDE SEQUENCE</scope>
    <source>
        <strain evidence="12">IBT 17514</strain>
    </source>
</reference>
<feature type="compositionally biased region" description="Polar residues" evidence="8">
    <location>
        <begin position="796"/>
        <end position="807"/>
    </location>
</feature>
<dbReference type="SMART" id="SM00382">
    <property type="entry name" value="AAA"/>
    <property type="match status" value="2"/>
</dbReference>
<dbReference type="InterPro" id="IPR003593">
    <property type="entry name" value="AAA+_ATPase"/>
</dbReference>
<keyword evidence="13" id="KW-1185">Reference proteome</keyword>
<feature type="transmembrane region" description="Helical" evidence="9">
    <location>
        <begin position="868"/>
        <end position="886"/>
    </location>
</feature>
<reference evidence="12" key="1">
    <citation type="journal article" date="2023" name="IMA Fungus">
        <title>Comparative genomic study of the Penicillium genus elucidates a diverse pangenome and 15 lateral gene transfer events.</title>
        <authorList>
            <person name="Petersen C."/>
            <person name="Sorensen T."/>
            <person name="Nielsen M.R."/>
            <person name="Sondergaard T.E."/>
            <person name="Sorensen J.L."/>
            <person name="Fitzpatrick D.A."/>
            <person name="Frisvad J.C."/>
            <person name="Nielsen K.L."/>
        </authorList>
    </citation>
    <scope>NUCLEOTIDE SEQUENCE</scope>
    <source>
        <strain evidence="12">IBT 17514</strain>
    </source>
</reference>
<dbReference type="InterPro" id="IPR044726">
    <property type="entry name" value="ABCC_6TM_D2"/>
</dbReference>
<evidence type="ECO:0000256" key="9">
    <source>
        <dbReference type="SAM" id="Phobius"/>
    </source>
</evidence>
<keyword evidence="2" id="KW-0813">Transport</keyword>
<keyword evidence="6 9" id="KW-1133">Transmembrane helix</keyword>
<keyword evidence="5 12" id="KW-0067">ATP-binding</keyword>
<dbReference type="Gene3D" id="3.40.50.300">
    <property type="entry name" value="P-loop containing nucleotide triphosphate hydrolases"/>
    <property type="match status" value="2"/>
</dbReference>
<evidence type="ECO:0000256" key="2">
    <source>
        <dbReference type="ARBA" id="ARBA00022448"/>
    </source>
</evidence>
<dbReference type="CDD" id="cd18580">
    <property type="entry name" value="ABC_6TM_ABCC_D2"/>
    <property type="match status" value="1"/>
</dbReference>
<dbReference type="PROSITE" id="PS50893">
    <property type="entry name" value="ABC_TRANSPORTER_2"/>
    <property type="match status" value="2"/>
</dbReference>
<keyword evidence="4" id="KW-0547">Nucleotide-binding</keyword>
<keyword evidence="7 9" id="KW-0472">Membrane</keyword>
<feature type="transmembrane region" description="Helical" evidence="9">
    <location>
        <begin position="1084"/>
        <end position="1105"/>
    </location>
</feature>
<feature type="transmembrane region" description="Helical" evidence="9">
    <location>
        <begin position="1058"/>
        <end position="1078"/>
    </location>
</feature>
<dbReference type="InterPro" id="IPR027417">
    <property type="entry name" value="P-loop_NTPase"/>
</dbReference>
<evidence type="ECO:0000313" key="12">
    <source>
        <dbReference type="EMBL" id="KAJ5724827.1"/>
    </source>
</evidence>
<dbReference type="Gene3D" id="1.20.1560.10">
    <property type="entry name" value="ABC transporter type 1, transmembrane domain"/>
    <property type="match status" value="2"/>
</dbReference>
<comment type="caution">
    <text evidence="12">The sequence shown here is derived from an EMBL/GenBank/DDBJ whole genome shotgun (WGS) entry which is preliminary data.</text>
</comment>
<dbReference type="Proteomes" id="UP001215712">
    <property type="component" value="Unassembled WGS sequence"/>
</dbReference>
<comment type="subcellular location">
    <subcellularLocation>
        <location evidence="1">Membrane</location>
        <topology evidence="1">Multi-pass membrane protein</topology>
    </subcellularLocation>
</comment>
<feature type="transmembrane region" description="Helical" evidence="9">
    <location>
        <begin position="833"/>
        <end position="856"/>
    </location>
</feature>
<organism evidence="12 13">
    <name type="scientific">Penicillium malachiteum</name>
    <dbReference type="NCBI Taxonomy" id="1324776"/>
    <lineage>
        <taxon>Eukaryota</taxon>
        <taxon>Fungi</taxon>
        <taxon>Dikarya</taxon>
        <taxon>Ascomycota</taxon>
        <taxon>Pezizomycotina</taxon>
        <taxon>Eurotiomycetes</taxon>
        <taxon>Eurotiomycetidae</taxon>
        <taxon>Eurotiales</taxon>
        <taxon>Aspergillaceae</taxon>
        <taxon>Penicillium</taxon>
    </lineage>
</organism>
<feature type="region of interest" description="Disordered" evidence="8">
    <location>
        <begin position="783"/>
        <end position="807"/>
    </location>
</feature>
<feature type="transmembrane region" description="Helical" evidence="9">
    <location>
        <begin position="455"/>
        <end position="480"/>
    </location>
</feature>
<feature type="transmembrane region" description="Helical" evidence="9">
    <location>
        <begin position="278"/>
        <end position="298"/>
    </location>
</feature>
<accession>A0AAD6HL09</accession>
<evidence type="ECO:0000256" key="1">
    <source>
        <dbReference type="ARBA" id="ARBA00004141"/>
    </source>
</evidence>
<dbReference type="GO" id="GO:0016020">
    <property type="term" value="C:membrane"/>
    <property type="evidence" value="ECO:0007669"/>
    <property type="project" value="UniProtKB-SubCell"/>
</dbReference>
<gene>
    <name evidence="12" type="ORF">N7493_006555</name>
</gene>
<evidence type="ECO:0000256" key="7">
    <source>
        <dbReference type="ARBA" id="ARBA00023136"/>
    </source>
</evidence>
<dbReference type="PROSITE" id="PS00211">
    <property type="entry name" value="ABC_TRANSPORTER_1"/>
    <property type="match status" value="1"/>
</dbReference>
<dbReference type="InterPro" id="IPR017871">
    <property type="entry name" value="ABC_transporter-like_CS"/>
</dbReference>
<dbReference type="Pfam" id="PF00664">
    <property type="entry name" value="ABC_membrane"/>
    <property type="match status" value="2"/>
</dbReference>
<feature type="transmembrane region" description="Helical" evidence="9">
    <location>
        <begin position="69"/>
        <end position="91"/>
    </location>
</feature>
<dbReference type="GO" id="GO:0005524">
    <property type="term" value="F:ATP binding"/>
    <property type="evidence" value="ECO:0007669"/>
    <property type="project" value="UniProtKB-KW"/>
</dbReference>
<dbReference type="PROSITE" id="PS50929">
    <property type="entry name" value="ABC_TM1F"/>
    <property type="match status" value="2"/>
</dbReference>
<evidence type="ECO:0000256" key="3">
    <source>
        <dbReference type="ARBA" id="ARBA00022692"/>
    </source>
</evidence>
<dbReference type="InterPro" id="IPR011527">
    <property type="entry name" value="ABC1_TM_dom"/>
</dbReference>
<proteinExistence type="predicted"/>
<sequence length="1425" mass="157777">MSKSFLHPKVIQKLHGQNSCKWRYGMVLLRDGREYPTADTFQVFAVGFLIVHFAATWGMWSVVSQFLEVIIVSATIISLIASVGILINTLLEKERRVQPRQALIIYLSLSLVRDLTVFILGSSDLDWGNFQIIKFRACCEGAWLAYHSLVQGRSLDQNARESSSSEEDAAPLSKVFFFWVLPVLKQGYRETLKLHSLPEIHSKLQADALRQKLLDVWTARAEPVNKWTLPSVLLHSFQDTFLSPILSRLALIVFRYAQPIFIGLAIDFVRTSSSGNAFYLLLYATFIYMGLAVSAAIYQHRINQLQIMIRGGMVSLIHHHSLKVPLTSSDGSEPLTLVGSDIESIESTGEILHETWAQLLEVVIGTVMLAARVGWLAFLPLIIIFGCSRMSVYVANNLEGKQKDWNLATQRRIATVTSALSGIKSLKMLGMEEAIQTQISYLRNQELQTSKGMRWILVAYNASANALGIYAPVITLILYATSSHSEGSLQAGEVFSSVALLAMVTHPANMVMTLAPRAVAVMANFARVQSYLIKPLIEDHRQCTVERSTDQFGSFDNVTVKSASASLPIIRNASFDITQGEMLLCVGAVGSGKTTLAMTFLGEATPSSGIIQVPSKKIAYCAQEAWLPTATIRNAISGEAVDLNLEFYNTVVDACGLLPDFTKLPDGDRTMIENNSINLSGGQKQRIALARAIYCQYRFLVLDDPFSALDKDVRDQIIHDLFGPGGLFKRMGTTIFLTSNSTTLHRFADKVVSLKDSMTYIETSFQVGKEDSEDLPTAPLSIGPLHGNSDGAAISKRSNGSNETYRSNDVARDISQRSEDAAVYGLYLNSVGYFNALFMAFCTATYSFALTFSQYILKWAIGAPSKDLQLYMCFYAAISGIAWIATNGTMWSTQIKIEIRSGDVLHGQLLDRILRAPLAYFTENQVGVTLNRFSQDISLIDKQLPSAFANLNTQIFKLLAQVLLILSVQPLITATVPMCLILVYFIQQIYLRKSKQLRLLDLESKSHVYTTLLDTINGASTIRAFGWQKMFQVKFDEALNISQKPTYLLLCLQCWLKVLLDLLIALIAVTLIAFTIGYRDTTTGADIGLALNLIIVANTTLLKLVQSWASLETSLGAVSRLKSVQESLSVEDEGRETSDPDPRWPLSGDTLIENISVSYSSSLDLALQNLSLQTVGGQKVILMGRTGSGKSTLMLSLLKLLTLREGKIEIDSIDIAGISSSAMRRRGIIAVPQDGFNIPTATLRFNLDPYDTCSQEAIIKALKKTRLWDKFRSVLIDESSDEIWEITRMLDLPMSSFLPLSTGQLQLFALCRMLLRVWSEVWTKPVVILDEASSSLDPETESILHDILVEDLSSHTVVMIAHKVDGIFSAMQCGNDKVVTIQDGEAADISNTDCRTRDDNRINTAWIDSTRAIDVSYPLMPLVNL</sequence>
<evidence type="ECO:0000259" key="11">
    <source>
        <dbReference type="PROSITE" id="PS50929"/>
    </source>
</evidence>
<dbReference type="PANTHER" id="PTHR24223">
    <property type="entry name" value="ATP-BINDING CASSETTE SUB-FAMILY C"/>
    <property type="match status" value="1"/>
</dbReference>
<feature type="transmembrane region" description="Helical" evidence="9">
    <location>
        <begin position="958"/>
        <end position="986"/>
    </location>
</feature>
<feature type="transmembrane region" description="Helical" evidence="9">
    <location>
        <begin position="362"/>
        <end position="385"/>
    </location>
</feature>
<protein>
    <submittedName>
        <fullName evidence="12">ATP-binding cassette transporter</fullName>
    </submittedName>
</protein>
<evidence type="ECO:0000256" key="8">
    <source>
        <dbReference type="SAM" id="MobiDB-lite"/>
    </source>
</evidence>
<feature type="domain" description="ABC transporter" evidence="10">
    <location>
        <begin position="1152"/>
        <end position="1408"/>
    </location>
</feature>
<dbReference type="InterPro" id="IPR003439">
    <property type="entry name" value="ABC_transporter-like_ATP-bd"/>
</dbReference>
<dbReference type="GO" id="GO:0140359">
    <property type="term" value="F:ABC-type transporter activity"/>
    <property type="evidence" value="ECO:0007669"/>
    <property type="project" value="InterPro"/>
</dbReference>
<feature type="domain" description="ABC transmembrane type-1" evidence="11">
    <location>
        <begin position="836"/>
        <end position="1113"/>
    </location>
</feature>